<protein>
    <recommendedName>
        <fullName evidence="7">Cytochrome C biogenesis protein transmembrane domain-containing protein</fullName>
    </recommendedName>
</protein>
<reference evidence="8 9" key="1">
    <citation type="journal article" date="2016" name="Nat. Commun.">
        <title>Thousands of microbial genomes shed light on interconnected biogeochemical processes in an aquifer system.</title>
        <authorList>
            <person name="Anantharaman K."/>
            <person name="Brown C.T."/>
            <person name="Hug L.A."/>
            <person name="Sharon I."/>
            <person name="Castelle C.J."/>
            <person name="Probst A.J."/>
            <person name="Thomas B.C."/>
            <person name="Singh A."/>
            <person name="Wilkins M.J."/>
            <person name="Karaoz U."/>
            <person name="Brodie E.L."/>
            <person name="Williams K.H."/>
            <person name="Hubbard S.S."/>
            <person name="Banfield J.F."/>
        </authorList>
    </citation>
    <scope>NUCLEOTIDE SEQUENCE [LARGE SCALE GENOMIC DNA]</scope>
</reference>
<name>A0A1F4R428_UNCSA</name>
<feature type="domain" description="Cytochrome C biogenesis protein transmembrane" evidence="7">
    <location>
        <begin position="3"/>
        <end position="215"/>
    </location>
</feature>
<accession>A0A1F4R428</accession>
<comment type="caution">
    <text evidence="8">The sequence shown here is derived from an EMBL/GenBank/DDBJ whole genome shotgun (WGS) entry which is preliminary data.</text>
</comment>
<comment type="subcellular location">
    <subcellularLocation>
        <location evidence="1">Membrane</location>
        <topology evidence="1">Multi-pass membrane protein</topology>
    </subcellularLocation>
</comment>
<evidence type="ECO:0000256" key="3">
    <source>
        <dbReference type="ARBA" id="ARBA00022692"/>
    </source>
</evidence>
<evidence type="ECO:0000256" key="2">
    <source>
        <dbReference type="ARBA" id="ARBA00006143"/>
    </source>
</evidence>
<evidence type="ECO:0000259" key="7">
    <source>
        <dbReference type="Pfam" id="PF02683"/>
    </source>
</evidence>
<keyword evidence="4 6" id="KW-1133">Transmembrane helix</keyword>
<feature type="transmembrane region" description="Helical" evidence="6">
    <location>
        <begin position="83"/>
        <end position="104"/>
    </location>
</feature>
<evidence type="ECO:0000256" key="5">
    <source>
        <dbReference type="ARBA" id="ARBA00023136"/>
    </source>
</evidence>
<feature type="transmembrane region" description="Helical" evidence="6">
    <location>
        <begin position="124"/>
        <end position="148"/>
    </location>
</feature>
<dbReference type="Pfam" id="PF02683">
    <property type="entry name" value="DsbD_TM"/>
    <property type="match status" value="1"/>
</dbReference>
<dbReference type="AlphaFoldDB" id="A0A1F4R428"/>
<organism evidence="8 9">
    <name type="scientific">candidate division WOR-1 bacterium RIFCSPLOWO2_02_FULL_46_20</name>
    <dbReference type="NCBI Taxonomy" id="1802567"/>
    <lineage>
        <taxon>Bacteria</taxon>
        <taxon>Bacillati</taxon>
        <taxon>Saganbacteria</taxon>
    </lineage>
</organism>
<feature type="transmembrane region" description="Helical" evidence="6">
    <location>
        <begin position="196"/>
        <end position="217"/>
    </location>
</feature>
<dbReference type="GO" id="GO:0016020">
    <property type="term" value="C:membrane"/>
    <property type="evidence" value="ECO:0007669"/>
    <property type="project" value="UniProtKB-SubCell"/>
</dbReference>
<dbReference type="EMBL" id="METP01000066">
    <property type="protein sequence ID" value="OGC02929.1"/>
    <property type="molecule type" value="Genomic_DNA"/>
</dbReference>
<feature type="transmembrane region" description="Helical" evidence="6">
    <location>
        <begin position="50"/>
        <end position="71"/>
    </location>
</feature>
<evidence type="ECO:0000256" key="4">
    <source>
        <dbReference type="ARBA" id="ARBA00022989"/>
    </source>
</evidence>
<dbReference type="Proteomes" id="UP000176938">
    <property type="component" value="Unassembled WGS sequence"/>
</dbReference>
<dbReference type="PANTHER" id="PTHR31272:SF4">
    <property type="entry name" value="CYTOCHROME C-TYPE BIOGENESIS PROTEIN HI_1454-RELATED"/>
    <property type="match status" value="1"/>
</dbReference>
<dbReference type="PANTHER" id="PTHR31272">
    <property type="entry name" value="CYTOCHROME C-TYPE BIOGENESIS PROTEIN HI_1454-RELATED"/>
    <property type="match status" value="1"/>
</dbReference>
<keyword evidence="3 6" id="KW-0812">Transmembrane</keyword>
<sequence>MNLAIAFAGGFLAFFSPCFLPLIPAYLIYITGLSFEEIKGARLTTIVHSLLFILGFTIVFTLFGLAASLIGDLLYDYKDALRIVGGSLIVLLGLYLMGIIRLPFLDIERKISLARKPAGYLSTIFIGMVFAMGWSPCVGPILAGILVYAAEAETAGKGALMLAAFSLGLGLPLFLVSLAVNFYLSFIKKIEKYLGLIHFVCGAFLIIVGILLISNYLQNISVWLIDATGYKGI</sequence>
<feature type="transmembrane region" description="Helical" evidence="6">
    <location>
        <begin position="6"/>
        <end position="29"/>
    </location>
</feature>
<dbReference type="InterPro" id="IPR003834">
    <property type="entry name" value="Cyt_c_assmbl_TM_dom"/>
</dbReference>
<feature type="transmembrane region" description="Helical" evidence="6">
    <location>
        <begin position="160"/>
        <end position="184"/>
    </location>
</feature>
<evidence type="ECO:0000256" key="1">
    <source>
        <dbReference type="ARBA" id="ARBA00004141"/>
    </source>
</evidence>
<comment type="similarity">
    <text evidence="2">Belongs to the DsbD family.</text>
</comment>
<evidence type="ECO:0000313" key="9">
    <source>
        <dbReference type="Proteomes" id="UP000176938"/>
    </source>
</evidence>
<dbReference type="InterPro" id="IPR051790">
    <property type="entry name" value="Cytochrome_c-biogenesis_DsbD"/>
</dbReference>
<gene>
    <name evidence="8" type="ORF">A3H38_04910</name>
</gene>
<dbReference type="GO" id="GO:0017004">
    <property type="term" value="P:cytochrome complex assembly"/>
    <property type="evidence" value="ECO:0007669"/>
    <property type="project" value="InterPro"/>
</dbReference>
<evidence type="ECO:0000313" key="8">
    <source>
        <dbReference type="EMBL" id="OGC02929.1"/>
    </source>
</evidence>
<proteinExistence type="inferred from homology"/>
<evidence type="ECO:0000256" key="6">
    <source>
        <dbReference type="SAM" id="Phobius"/>
    </source>
</evidence>
<keyword evidence="5 6" id="KW-0472">Membrane</keyword>